<dbReference type="InterPro" id="IPR001251">
    <property type="entry name" value="CRAL-TRIO_dom"/>
</dbReference>
<keyword evidence="11" id="KW-0408">Iron</keyword>
<keyword evidence="9 16" id="KW-0256">Endoplasmic reticulum</keyword>
<dbReference type="PROSITE" id="PS50191">
    <property type="entry name" value="CRAL_TRIO"/>
    <property type="match status" value="1"/>
</dbReference>
<dbReference type="Proteomes" id="UP000769528">
    <property type="component" value="Unassembled WGS sequence"/>
</dbReference>
<proteinExistence type="inferred from homology"/>
<evidence type="ECO:0000256" key="16">
    <source>
        <dbReference type="RuleBase" id="RU367059"/>
    </source>
</evidence>
<comment type="function">
    <text evidence="15">Non-classical phosphatidylinositol (PtdIns) transfer protein (PITP), which exhibits PtdIns-binding/transfer activity in the absence of detectable PtdCho-binding/transfer activity. Regulates PtdIns(4,5)P2 homeostasis at the plasma membrane. Heme-binding protein that may play a role in organic oxidant-induced stress responses.</text>
</comment>
<dbReference type="AlphaFoldDB" id="A0A9P8PFF3"/>
<accession>A0A9P8PFF3</accession>
<evidence type="ECO:0000256" key="14">
    <source>
        <dbReference type="ARBA" id="ARBA00024146"/>
    </source>
</evidence>
<keyword evidence="5 16" id="KW-0813">Transport</keyword>
<feature type="domain" description="CRAL-TRIO" evidence="17">
    <location>
        <begin position="95"/>
        <end position="268"/>
    </location>
</feature>
<keyword evidence="19" id="KW-1185">Reference proteome</keyword>
<gene>
    <name evidence="18" type="ORF">WICMUC_004925</name>
</gene>
<keyword evidence="8" id="KW-0479">Metal-binding</keyword>
<keyword evidence="10 16" id="KW-0492">Microsome</keyword>
<dbReference type="SUPFAM" id="SSF52087">
    <property type="entry name" value="CRAL/TRIO domain"/>
    <property type="match status" value="1"/>
</dbReference>
<organism evidence="18 19">
    <name type="scientific">Wickerhamomyces mucosus</name>
    <dbReference type="NCBI Taxonomy" id="1378264"/>
    <lineage>
        <taxon>Eukaryota</taxon>
        <taxon>Fungi</taxon>
        <taxon>Dikarya</taxon>
        <taxon>Ascomycota</taxon>
        <taxon>Saccharomycotina</taxon>
        <taxon>Saccharomycetes</taxon>
        <taxon>Phaffomycetales</taxon>
        <taxon>Wickerhamomycetaceae</taxon>
        <taxon>Wickerhamomyces</taxon>
    </lineage>
</organism>
<evidence type="ECO:0000256" key="7">
    <source>
        <dbReference type="ARBA" id="ARBA00022617"/>
    </source>
</evidence>
<comment type="cofactor">
    <cofactor evidence="1">
        <name>heme b</name>
        <dbReference type="ChEBI" id="CHEBI:60344"/>
    </cofactor>
</comment>
<dbReference type="Pfam" id="PF00650">
    <property type="entry name" value="CRAL_TRIO"/>
    <property type="match status" value="1"/>
</dbReference>
<evidence type="ECO:0000256" key="10">
    <source>
        <dbReference type="ARBA" id="ARBA00022848"/>
    </source>
</evidence>
<dbReference type="GO" id="GO:0017157">
    <property type="term" value="P:regulation of exocytosis"/>
    <property type="evidence" value="ECO:0007669"/>
    <property type="project" value="TreeGrafter"/>
</dbReference>
<evidence type="ECO:0000256" key="5">
    <source>
        <dbReference type="ARBA" id="ARBA00022448"/>
    </source>
</evidence>
<dbReference type="GO" id="GO:0043001">
    <property type="term" value="P:Golgi to plasma membrane protein transport"/>
    <property type="evidence" value="ECO:0007669"/>
    <property type="project" value="TreeGrafter"/>
</dbReference>
<dbReference type="SUPFAM" id="SSF46938">
    <property type="entry name" value="CRAL/TRIO N-terminal domain"/>
    <property type="match status" value="1"/>
</dbReference>
<evidence type="ECO:0000259" key="17">
    <source>
        <dbReference type="PROSITE" id="PS50191"/>
    </source>
</evidence>
<dbReference type="GO" id="GO:0046872">
    <property type="term" value="F:metal ion binding"/>
    <property type="evidence" value="ECO:0007669"/>
    <property type="project" value="UniProtKB-KW"/>
</dbReference>
<evidence type="ECO:0000256" key="11">
    <source>
        <dbReference type="ARBA" id="ARBA00023004"/>
    </source>
</evidence>
<comment type="subcellular location">
    <subcellularLocation>
        <location evidence="16">Cytoplasm</location>
    </subcellularLocation>
    <subcellularLocation>
        <location evidence="2 16">Endoplasmic reticulum membrane</location>
        <topology evidence="2 16">Peripheral membrane protein</topology>
    </subcellularLocation>
    <subcellularLocation>
        <location evidence="16">Microsome membrane</location>
        <topology evidence="16">Peripheral membrane protein</topology>
    </subcellularLocation>
</comment>
<keyword evidence="13 16" id="KW-0472">Membrane</keyword>
<dbReference type="SMART" id="SM00516">
    <property type="entry name" value="SEC14"/>
    <property type="match status" value="1"/>
</dbReference>
<evidence type="ECO:0000256" key="1">
    <source>
        <dbReference type="ARBA" id="ARBA00001970"/>
    </source>
</evidence>
<dbReference type="PANTHER" id="PTHR47669:SF1">
    <property type="entry name" value="PHOSPHATIDYLINOSITOL TRANSFER PROTEIN SFH5"/>
    <property type="match status" value="1"/>
</dbReference>
<evidence type="ECO:0000256" key="9">
    <source>
        <dbReference type="ARBA" id="ARBA00022824"/>
    </source>
</evidence>
<dbReference type="Gene3D" id="3.40.525.10">
    <property type="entry name" value="CRAL-TRIO lipid binding domain"/>
    <property type="match status" value="1"/>
</dbReference>
<sequence>MATTKTVKFIDDNQKSIFTEFIAVNLPKILKDADYDELYGHQLTEDGEFFIKDVRDSLIFKFLIANNFDVPATETQLTNTLKWRKEFKPLEAAFLEKHDSKFDNIGVLTYYDELKEIITWNLYGETDDQTNVKPGELFEDLDKFLRYRVGLMERALQLSKFDDIDLNKISQVHDYKGVSFLRFDPKVKAGSKLIIKTFQDYYPELLNKKYFVNVPLIAQWIYDLISRAWLPTETSSKFTLLNNAKDLRSRINTDKIPVKYGGKGELLNTQTVKDIEQTPYTSFILNNKKNIPTTVS</sequence>
<comment type="catalytic activity">
    <reaction evidence="14">
        <text>a 1,2-diacyl-sn-glycero-3-phospho-(1D-myo-inositol)(in) = a 1,2-diacyl-sn-glycero-3-phospho-(1D-myo-inositol)(out)</text>
        <dbReference type="Rhea" id="RHEA:38691"/>
        <dbReference type="ChEBI" id="CHEBI:57880"/>
    </reaction>
    <physiologicalReaction direction="left-to-right" evidence="14">
        <dbReference type="Rhea" id="RHEA:38692"/>
    </physiologicalReaction>
</comment>
<dbReference type="GO" id="GO:0005886">
    <property type="term" value="C:plasma membrane"/>
    <property type="evidence" value="ECO:0007669"/>
    <property type="project" value="TreeGrafter"/>
</dbReference>
<reference evidence="18" key="2">
    <citation type="submission" date="2021-01" db="EMBL/GenBank/DDBJ databases">
        <authorList>
            <person name="Schikora-Tamarit M.A."/>
        </authorList>
    </citation>
    <scope>NUCLEOTIDE SEQUENCE</scope>
    <source>
        <strain evidence="18">CBS6341</strain>
    </source>
</reference>
<dbReference type="PANTHER" id="PTHR47669">
    <property type="entry name" value="PHOSPHATIDYLINOSITOL TRANSFER PROTEIN SFH5"/>
    <property type="match status" value="1"/>
</dbReference>
<keyword evidence="7" id="KW-0349">Heme</keyword>
<name>A0A9P8PFF3_9ASCO</name>
<dbReference type="GO" id="GO:0032541">
    <property type="term" value="C:cortical endoplasmic reticulum"/>
    <property type="evidence" value="ECO:0007669"/>
    <property type="project" value="TreeGrafter"/>
</dbReference>
<evidence type="ECO:0000256" key="8">
    <source>
        <dbReference type="ARBA" id="ARBA00022723"/>
    </source>
</evidence>
<keyword evidence="6 16" id="KW-0963">Cytoplasm</keyword>
<dbReference type="GO" id="GO:0005789">
    <property type="term" value="C:endoplasmic reticulum membrane"/>
    <property type="evidence" value="ECO:0007669"/>
    <property type="project" value="UniProtKB-SubCell"/>
</dbReference>
<evidence type="ECO:0000256" key="15">
    <source>
        <dbReference type="ARBA" id="ARBA00024180"/>
    </source>
</evidence>
<evidence type="ECO:0000256" key="2">
    <source>
        <dbReference type="ARBA" id="ARBA00004406"/>
    </source>
</evidence>
<evidence type="ECO:0000256" key="12">
    <source>
        <dbReference type="ARBA" id="ARBA00023055"/>
    </source>
</evidence>
<comment type="caution">
    <text evidence="18">The sequence shown here is derived from an EMBL/GenBank/DDBJ whole genome shotgun (WGS) entry which is preliminary data.</text>
</comment>
<evidence type="ECO:0000256" key="4">
    <source>
        <dbReference type="ARBA" id="ARBA00018320"/>
    </source>
</evidence>
<reference evidence="18" key="1">
    <citation type="journal article" date="2021" name="Open Biol.">
        <title>Shared evolutionary footprints suggest mitochondrial oxidative damage underlies multiple complex I losses in fungi.</title>
        <authorList>
            <person name="Schikora-Tamarit M.A."/>
            <person name="Marcet-Houben M."/>
            <person name="Nosek J."/>
            <person name="Gabaldon T."/>
        </authorList>
    </citation>
    <scope>NUCLEOTIDE SEQUENCE</scope>
    <source>
        <strain evidence="18">CBS6341</strain>
    </source>
</reference>
<dbReference type="GO" id="GO:0008526">
    <property type="term" value="F:phosphatidylinositol transfer activity"/>
    <property type="evidence" value="ECO:0007669"/>
    <property type="project" value="UniProtKB-UniRule"/>
</dbReference>
<evidence type="ECO:0000313" key="18">
    <source>
        <dbReference type="EMBL" id="KAH3670272.1"/>
    </source>
</evidence>
<comment type="similarity">
    <text evidence="3 16">Belongs to the SFH5 family.</text>
</comment>
<dbReference type="EMBL" id="JAEUBF010001309">
    <property type="protein sequence ID" value="KAH3670272.1"/>
    <property type="molecule type" value="Genomic_DNA"/>
</dbReference>
<dbReference type="InterPro" id="IPR042938">
    <property type="entry name" value="Sfh5"/>
</dbReference>
<dbReference type="InterPro" id="IPR036273">
    <property type="entry name" value="CRAL/TRIO_N_dom_sf"/>
</dbReference>
<evidence type="ECO:0000313" key="19">
    <source>
        <dbReference type="Proteomes" id="UP000769528"/>
    </source>
</evidence>
<dbReference type="OrthoDB" id="75724at2759"/>
<dbReference type="InterPro" id="IPR036865">
    <property type="entry name" value="CRAL-TRIO_dom_sf"/>
</dbReference>
<evidence type="ECO:0000256" key="6">
    <source>
        <dbReference type="ARBA" id="ARBA00022490"/>
    </source>
</evidence>
<evidence type="ECO:0000256" key="3">
    <source>
        <dbReference type="ARBA" id="ARBA00006667"/>
    </source>
</evidence>
<dbReference type="GO" id="GO:0005829">
    <property type="term" value="C:cytosol"/>
    <property type="evidence" value="ECO:0007669"/>
    <property type="project" value="TreeGrafter"/>
</dbReference>
<keyword evidence="12 16" id="KW-0445">Lipid transport</keyword>
<protein>
    <recommendedName>
        <fullName evidence="4 16">Phosphatidylinositol transfer protein SFH5</fullName>
        <shortName evidence="16">PITP SFH5</shortName>
    </recommendedName>
</protein>
<evidence type="ECO:0000256" key="13">
    <source>
        <dbReference type="ARBA" id="ARBA00023136"/>
    </source>
</evidence>
<dbReference type="CDD" id="cd00170">
    <property type="entry name" value="SEC14"/>
    <property type="match status" value="1"/>
</dbReference>